<dbReference type="STRING" id="53406.SAMN05421553_1686"/>
<organism evidence="2 3">
    <name type="scientific">Pseudomonas anguilliseptica</name>
    <dbReference type="NCBI Taxonomy" id="53406"/>
    <lineage>
        <taxon>Bacteria</taxon>
        <taxon>Pseudomonadati</taxon>
        <taxon>Pseudomonadota</taxon>
        <taxon>Gammaproteobacteria</taxon>
        <taxon>Pseudomonadales</taxon>
        <taxon>Pseudomonadaceae</taxon>
        <taxon>Pseudomonas</taxon>
    </lineage>
</organism>
<sequence length="348" mass="40546">MNTAVTTHYAEGAYDSRHIPNQSPQIRKHAGLLTTTLPWGDTEDIAPFSFIDDYSPERLRDLEEDERKNPGIRQRNEAIFHNSCNHLCYRRAHASLWTQIWLYMWGLGRALTLIGAALYFFIFVPIMAYMEIKIAGGLREAVDDLVTSACWVFIPTLSCWLIGHIAIYRLPSHWILKPSEGPLWELNRQTGQVTVFARKPGQFSHLGIDGDFVRPFYEFDACVHILPSRQGLPQYSLHLVHRYQPVAIDFKSVIGLQSSEQACFALWDMWQNYMDISHPLPEIPTWEEFRPLDPTTAEHDRLTGRNPRYWRDMDKETYKNVIDELLIRIQKLDAFSRPNLMSQHVRYL</sequence>
<keyword evidence="1" id="KW-0812">Transmembrane</keyword>
<dbReference type="AlphaFoldDB" id="A0A1H4WGT7"/>
<proteinExistence type="predicted"/>
<feature type="transmembrane region" description="Helical" evidence="1">
    <location>
        <begin position="100"/>
        <end position="126"/>
    </location>
</feature>
<evidence type="ECO:0000313" key="3">
    <source>
        <dbReference type="Proteomes" id="UP000242849"/>
    </source>
</evidence>
<evidence type="ECO:0000313" key="2">
    <source>
        <dbReference type="EMBL" id="SEC92517.1"/>
    </source>
</evidence>
<keyword evidence="1" id="KW-0472">Membrane</keyword>
<dbReference type="RefSeq" id="WP_139272653.1">
    <property type="nucleotide sequence ID" value="NZ_CP156749.1"/>
</dbReference>
<dbReference type="EMBL" id="FNSC01000001">
    <property type="protein sequence ID" value="SEC92517.1"/>
    <property type="molecule type" value="Genomic_DNA"/>
</dbReference>
<reference evidence="3" key="1">
    <citation type="submission" date="2016-10" db="EMBL/GenBank/DDBJ databases">
        <authorList>
            <person name="Varghese N."/>
            <person name="Submissions S."/>
        </authorList>
    </citation>
    <scope>NUCLEOTIDE SEQUENCE [LARGE SCALE GENOMIC DNA]</scope>
    <source>
        <strain evidence="3">DSM 12111</strain>
    </source>
</reference>
<keyword evidence="3" id="KW-1185">Reference proteome</keyword>
<gene>
    <name evidence="2" type="ORF">SAMN05421553_1686</name>
</gene>
<name>A0A1H4WGT7_PSEAG</name>
<feature type="transmembrane region" description="Helical" evidence="1">
    <location>
        <begin position="146"/>
        <end position="168"/>
    </location>
</feature>
<protein>
    <submittedName>
        <fullName evidence="2">Uncharacterized protein</fullName>
    </submittedName>
</protein>
<accession>A0A1H4WGT7</accession>
<evidence type="ECO:0000256" key="1">
    <source>
        <dbReference type="SAM" id="Phobius"/>
    </source>
</evidence>
<dbReference type="Proteomes" id="UP000242849">
    <property type="component" value="Unassembled WGS sequence"/>
</dbReference>
<keyword evidence="1" id="KW-1133">Transmembrane helix</keyword>
<dbReference type="OrthoDB" id="6160351at2"/>